<gene>
    <name evidence="1" type="primary">jg23830</name>
    <name evidence="1" type="ORF">PAEG_LOCUS4528</name>
</gene>
<feature type="non-terminal residue" evidence="1">
    <location>
        <position position="20"/>
    </location>
</feature>
<dbReference type="Proteomes" id="UP000838756">
    <property type="component" value="Unassembled WGS sequence"/>
</dbReference>
<comment type="caution">
    <text evidence="1">The sequence shown here is derived from an EMBL/GenBank/DDBJ whole genome shotgun (WGS) entry which is preliminary data.</text>
</comment>
<accession>A0A8S4QMF9</accession>
<keyword evidence="2" id="KW-1185">Reference proteome</keyword>
<dbReference type="EMBL" id="CAKXAJ010015677">
    <property type="protein sequence ID" value="CAH2216482.1"/>
    <property type="molecule type" value="Genomic_DNA"/>
</dbReference>
<reference evidence="1" key="1">
    <citation type="submission" date="2022-03" db="EMBL/GenBank/DDBJ databases">
        <authorList>
            <person name="Lindestad O."/>
        </authorList>
    </citation>
    <scope>NUCLEOTIDE SEQUENCE</scope>
</reference>
<protein>
    <submittedName>
        <fullName evidence="1">Jg23830 protein</fullName>
    </submittedName>
</protein>
<dbReference type="AlphaFoldDB" id="A0A8S4QMF9"/>
<sequence>MAARLLLLAAAACALSEEPL</sequence>
<evidence type="ECO:0000313" key="2">
    <source>
        <dbReference type="Proteomes" id="UP000838756"/>
    </source>
</evidence>
<name>A0A8S4QMF9_9NEOP</name>
<evidence type="ECO:0000313" key="1">
    <source>
        <dbReference type="EMBL" id="CAH2216482.1"/>
    </source>
</evidence>
<organism evidence="1 2">
    <name type="scientific">Pararge aegeria aegeria</name>
    <dbReference type="NCBI Taxonomy" id="348720"/>
    <lineage>
        <taxon>Eukaryota</taxon>
        <taxon>Metazoa</taxon>
        <taxon>Ecdysozoa</taxon>
        <taxon>Arthropoda</taxon>
        <taxon>Hexapoda</taxon>
        <taxon>Insecta</taxon>
        <taxon>Pterygota</taxon>
        <taxon>Neoptera</taxon>
        <taxon>Endopterygota</taxon>
        <taxon>Lepidoptera</taxon>
        <taxon>Glossata</taxon>
        <taxon>Ditrysia</taxon>
        <taxon>Papilionoidea</taxon>
        <taxon>Nymphalidae</taxon>
        <taxon>Satyrinae</taxon>
        <taxon>Satyrini</taxon>
        <taxon>Parargina</taxon>
        <taxon>Pararge</taxon>
    </lineage>
</organism>
<proteinExistence type="predicted"/>